<proteinExistence type="predicted"/>
<accession>A0A2W5UW70</accession>
<evidence type="ECO:0000313" key="5">
    <source>
        <dbReference type="Proteomes" id="UP000249061"/>
    </source>
</evidence>
<keyword evidence="3" id="KW-0998">Cell outer membrane</keyword>
<evidence type="ECO:0000256" key="3">
    <source>
        <dbReference type="ARBA" id="ARBA00023237"/>
    </source>
</evidence>
<keyword evidence="2" id="KW-0472">Membrane</keyword>
<dbReference type="EMBL" id="QFQP01000239">
    <property type="protein sequence ID" value="PZR01981.1"/>
    <property type="molecule type" value="Genomic_DNA"/>
</dbReference>
<name>A0A2W5UW70_9BACT</name>
<dbReference type="SUPFAM" id="SSF56935">
    <property type="entry name" value="Porins"/>
    <property type="match status" value="1"/>
</dbReference>
<organism evidence="4 5">
    <name type="scientific">Archangium gephyra</name>
    <dbReference type="NCBI Taxonomy" id="48"/>
    <lineage>
        <taxon>Bacteria</taxon>
        <taxon>Pseudomonadati</taxon>
        <taxon>Myxococcota</taxon>
        <taxon>Myxococcia</taxon>
        <taxon>Myxococcales</taxon>
        <taxon>Cystobacterineae</taxon>
        <taxon>Archangiaceae</taxon>
        <taxon>Archangium</taxon>
    </lineage>
</organism>
<evidence type="ECO:0000256" key="1">
    <source>
        <dbReference type="ARBA" id="ARBA00004442"/>
    </source>
</evidence>
<dbReference type="Gene3D" id="2.40.170.20">
    <property type="entry name" value="TonB-dependent receptor, beta-barrel domain"/>
    <property type="match status" value="1"/>
</dbReference>
<evidence type="ECO:0000256" key="2">
    <source>
        <dbReference type="ARBA" id="ARBA00023136"/>
    </source>
</evidence>
<evidence type="ECO:0000313" key="4">
    <source>
        <dbReference type="EMBL" id="PZR01981.1"/>
    </source>
</evidence>
<reference evidence="4 5" key="1">
    <citation type="submission" date="2017-08" db="EMBL/GenBank/DDBJ databases">
        <title>Infants hospitalized years apart are colonized by the same room-sourced microbial strains.</title>
        <authorList>
            <person name="Brooks B."/>
            <person name="Olm M.R."/>
            <person name="Firek B.A."/>
            <person name="Baker R."/>
            <person name="Thomas B.C."/>
            <person name="Morowitz M.J."/>
            <person name="Banfield J.F."/>
        </authorList>
    </citation>
    <scope>NUCLEOTIDE SEQUENCE [LARGE SCALE GENOMIC DNA]</scope>
    <source>
        <strain evidence="4">S2_003_000_R2_14</strain>
    </source>
</reference>
<protein>
    <submittedName>
        <fullName evidence="4">Uncharacterized protein</fullName>
    </submittedName>
</protein>
<dbReference type="Proteomes" id="UP000249061">
    <property type="component" value="Unassembled WGS sequence"/>
</dbReference>
<sequence>LVDAHLTYRWDRSASSWEVFLDGSNLTDEETRPHTSLLRNYAPLPGRGVAFGIRAYF</sequence>
<comment type="subcellular location">
    <subcellularLocation>
        <location evidence="1">Cell outer membrane</location>
    </subcellularLocation>
</comment>
<comment type="caution">
    <text evidence="4">The sequence shown here is derived from an EMBL/GenBank/DDBJ whole genome shotgun (WGS) entry which is preliminary data.</text>
</comment>
<gene>
    <name evidence="4" type="ORF">DI536_37355</name>
</gene>
<dbReference type="AlphaFoldDB" id="A0A2W5UW70"/>
<dbReference type="InterPro" id="IPR036942">
    <property type="entry name" value="Beta-barrel_TonB_sf"/>
</dbReference>
<dbReference type="GO" id="GO:0009279">
    <property type="term" value="C:cell outer membrane"/>
    <property type="evidence" value="ECO:0007669"/>
    <property type="project" value="UniProtKB-SubCell"/>
</dbReference>
<feature type="non-terminal residue" evidence="4">
    <location>
        <position position="1"/>
    </location>
</feature>